<evidence type="ECO:0000313" key="3">
    <source>
        <dbReference type="Proteomes" id="UP000032160"/>
    </source>
</evidence>
<feature type="domain" description="AB hydrolase-1" evidence="1">
    <location>
        <begin position="35"/>
        <end position="136"/>
    </location>
</feature>
<dbReference type="PANTHER" id="PTHR43433:SF5">
    <property type="entry name" value="AB HYDROLASE-1 DOMAIN-CONTAINING PROTEIN"/>
    <property type="match status" value="1"/>
</dbReference>
<evidence type="ECO:0000259" key="1">
    <source>
        <dbReference type="Pfam" id="PF00561"/>
    </source>
</evidence>
<reference evidence="2 3" key="1">
    <citation type="journal article" date="2014" name="Front. Genet.">
        <title>Genome and metabolic network of "Candidatus Phaeomarinobacter ectocarpi" Ec32, a new candidate genus of Alphaproteobacteria frequently associated with brown algae.</title>
        <authorList>
            <person name="Dittami S.M."/>
            <person name="Barbeyron T."/>
            <person name="Boyen C."/>
            <person name="Cambefort J."/>
            <person name="Collet G."/>
            <person name="Delage L."/>
            <person name="Gobet A."/>
            <person name="Groisillier A."/>
            <person name="Leblanc C."/>
            <person name="Michel G."/>
            <person name="Scornet D."/>
            <person name="Siegel A."/>
            <person name="Tapia J.E."/>
            <person name="Tonon T."/>
        </authorList>
    </citation>
    <scope>NUCLEOTIDE SEQUENCE [LARGE SCALE GENOMIC DNA]</scope>
    <source>
        <strain evidence="2 3">Ec32</strain>
    </source>
</reference>
<dbReference type="PANTHER" id="PTHR43433">
    <property type="entry name" value="HYDROLASE, ALPHA/BETA FOLD FAMILY PROTEIN"/>
    <property type="match status" value="1"/>
</dbReference>
<accession>X5MC19</accession>
<organism evidence="2 3">
    <name type="scientific">Candidatus Phaeomarinibacter ectocarpi</name>
    <dbReference type="NCBI Taxonomy" id="1458461"/>
    <lineage>
        <taxon>Bacteria</taxon>
        <taxon>Pseudomonadati</taxon>
        <taxon>Pseudomonadota</taxon>
        <taxon>Alphaproteobacteria</taxon>
        <taxon>Hyphomicrobiales</taxon>
        <taxon>Parvibaculaceae</taxon>
        <taxon>Candidatus Phaeomarinibacter</taxon>
    </lineage>
</organism>
<evidence type="ECO:0000313" key="2">
    <source>
        <dbReference type="EMBL" id="CDO58707.1"/>
    </source>
</evidence>
<dbReference type="GO" id="GO:0046503">
    <property type="term" value="P:glycerolipid catabolic process"/>
    <property type="evidence" value="ECO:0007669"/>
    <property type="project" value="TreeGrafter"/>
</dbReference>
<keyword evidence="3" id="KW-1185">Reference proteome</keyword>
<dbReference type="STRING" id="1458461.BN1012_Phect493"/>
<protein>
    <submittedName>
        <fullName evidence="2">Poly(3-hydroxyalkanoate) depolymerase</fullName>
    </submittedName>
</protein>
<dbReference type="SUPFAM" id="SSF53474">
    <property type="entry name" value="alpha/beta-Hydrolases"/>
    <property type="match status" value="1"/>
</dbReference>
<dbReference type="PATRIC" id="fig|1458461.3.peg.492"/>
<gene>
    <name evidence="2" type="ORF">BN1012_Phect493</name>
</gene>
<dbReference type="InterPro" id="IPR029058">
    <property type="entry name" value="AB_hydrolase_fold"/>
</dbReference>
<dbReference type="Pfam" id="PF00561">
    <property type="entry name" value="Abhydrolase_1"/>
    <property type="match status" value="2"/>
</dbReference>
<dbReference type="HOGENOM" id="CLU_020336_50_3_5"/>
<feature type="domain" description="AB hydrolase-1" evidence="1">
    <location>
        <begin position="195"/>
        <end position="255"/>
    </location>
</feature>
<dbReference type="KEGG" id="pect:BN1012_Phect493"/>
<dbReference type="PRINTS" id="PR00111">
    <property type="entry name" value="ABHYDROLASE"/>
</dbReference>
<dbReference type="OrthoDB" id="7616518at2"/>
<dbReference type="EMBL" id="HG966617">
    <property type="protein sequence ID" value="CDO58707.1"/>
    <property type="molecule type" value="Genomic_DNA"/>
</dbReference>
<name>X5MC19_9HYPH</name>
<dbReference type="RefSeq" id="WP_081826333.1">
    <property type="nucleotide sequence ID" value="NZ_HG966617.1"/>
</dbReference>
<dbReference type="GO" id="GO:0004806">
    <property type="term" value="F:triacylglycerol lipase activity"/>
    <property type="evidence" value="ECO:0007669"/>
    <property type="project" value="TreeGrafter"/>
</dbReference>
<dbReference type="InterPro" id="IPR000073">
    <property type="entry name" value="AB_hydrolase_1"/>
</dbReference>
<sequence length="270" mass="29664">MTDTVPEIRHVTSGRIRFKTAIWHGADEDAGESVPLLVFNGIGANLELLAPLADHLPGRTIIAFDAPGVGGSEDSSLPYRPWMLARHVRNILDDLDIEMVDAMGISWGGAMAQQFAFQYPKRARRLVLVATSAGVLMVPGRLGSIAKMVNPRRYVDPSFMLKNFTKLYGDDMRIADDHTSRLTAPTLRSYLYQLTAGAGWTSVPFLPFLKQPTLVMSGDRDSIVPAVNGRLLARLIPNSQMEIIEGGHLFLLSNPEAAIPKVQEFLEQAV</sequence>
<dbReference type="Gene3D" id="3.40.50.1820">
    <property type="entry name" value="alpha/beta hydrolase"/>
    <property type="match status" value="1"/>
</dbReference>
<dbReference type="AlphaFoldDB" id="X5MC19"/>
<dbReference type="InterPro" id="IPR050471">
    <property type="entry name" value="AB_hydrolase"/>
</dbReference>
<proteinExistence type="predicted"/>
<dbReference type="Proteomes" id="UP000032160">
    <property type="component" value="Chromosome I"/>
</dbReference>